<keyword evidence="6" id="KW-1185">Reference proteome</keyword>
<dbReference type="SUPFAM" id="SSF53756">
    <property type="entry name" value="UDP-Glycosyltransferase/glycogen phosphorylase"/>
    <property type="match status" value="1"/>
</dbReference>
<dbReference type="AlphaFoldDB" id="A0AAN4ZJ02"/>
<dbReference type="PANTHER" id="PTHR48043:SF23">
    <property type="entry name" value="UDP-GLUCURONOSYLTRANSFERASE"/>
    <property type="match status" value="1"/>
</dbReference>
<dbReference type="GO" id="GO:0015020">
    <property type="term" value="F:glucuronosyltransferase activity"/>
    <property type="evidence" value="ECO:0007669"/>
    <property type="project" value="UniProtKB-EC"/>
</dbReference>
<comment type="similarity">
    <text evidence="1">Belongs to the UDP-glycosyltransferase family.</text>
</comment>
<dbReference type="Proteomes" id="UP001328107">
    <property type="component" value="Unassembled WGS sequence"/>
</dbReference>
<protein>
    <recommendedName>
        <fullName evidence="2">glucuronosyltransferase</fullName>
        <ecNumber evidence="2">2.4.1.17</ecNumber>
    </recommendedName>
</protein>
<accession>A0AAN4ZJ02</accession>
<keyword evidence="3" id="KW-0328">Glycosyltransferase</keyword>
<keyword evidence="4" id="KW-0808">Transferase</keyword>
<name>A0AAN4ZJ02_9BILA</name>
<evidence type="ECO:0000313" key="5">
    <source>
        <dbReference type="EMBL" id="GMR37845.1"/>
    </source>
</evidence>
<evidence type="ECO:0000313" key="6">
    <source>
        <dbReference type="Proteomes" id="UP001328107"/>
    </source>
</evidence>
<organism evidence="5 6">
    <name type="scientific">Pristionchus mayeri</name>
    <dbReference type="NCBI Taxonomy" id="1317129"/>
    <lineage>
        <taxon>Eukaryota</taxon>
        <taxon>Metazoa</taxon>
        <taxon>Ecdysozoa</taxon>
        <taxon>Nematoda</taxon>
        <taxon>Chromadorea</taxon>
        <taxon>Rhabditida</taxon>
        <taxon>Rhabditina</taxon>
        <taxon>Diplogasteromorpha</taxon>
        <taxon>Diplogasteroidea</taxon>
        <taxon>Neodiplogasteridae</taxon>
        <taxon>Pristionchus</taxon>
    </lineage>
</organism>
<feature type="non-terminal residue" evidence="5">
    <location>
        <position position="142"/>
    </location>
</feature>
<evidence type="ECO:0000256" key="4">
    <source>
        <dbReference type="ARBA" id="ARBA00022679"/>
    </source>
</evidence>
<evidence type="ECO:0000256" key="2">
    <source>
        <dbReference type="ARBA" id="ARBA00012544"/>
    </source>
</evidence>
<dbReference type="PANTHER" id="PTHR48043">
    <property type="entry name" value="EG:EG0003.4 PROTEIN-RELATED"/>
    <property type="match status" value="1"/>
</dbReference>
<proteinExistence type="inferred from homology"/>
<sequence length="142" mass="16004">MEEYDVYISENFDMCGIGLAHLITPRALITASASAPIAWMNDEVGLPRALSYNPSEYLEMHTCKRVNCQHFQNSLFWSISGFSESFTLIINTGPRKEFGPDFPSMMEISSHAAYTFIYEEPLIDFAYPTLSRIVYLGGIGAR</sequence>
<reference evidence="6" key="1">
    <citation type="submission" date="2022-10" db="EMBL/GenBank/DDBJ databases">
        <title>Genome assembly of Pristionchus species.</title>
        <authorList>
            <person name="Yoshida K."/>
            <person name="Sommer R.J."/>
        </authorList>
    </citation>
    <scope>NUCLEOTIDE SEQUENCE [LARGE SCALE GENOMIC DNA]</scope>
    <source>
        <strain evidence="6">RS5460</strain>
    </source>
</reference>
<dbReference type="InterPro" id="IPR050271">
    <property type="entry name" value="UDP-glycosyltransferase"/>
</dbReference>
<evidence type="ECO:0000256" key="3">
    <source>
        <dbReference type="ARBA" id="ARBA00022676"/>
    </source>
</evidence>
<evidence type="ECO:0000256" key="1">
    <source>
        <dbReference type="ARBA" id="ARBA00009995"/>
    </source>
</evidence>
<dbReference type="EMBL" id="BTRK01000002">
    <property type="protein sequence ID" value="GMR37845.1"/>
    <property type="molecule type" value="Genomic_DNA"/>
</dbReference>
<dbReference type="EC" id="2.4.1.17" evidence="2"/>
<comment type="caution">
    <text evidence="5">The sequence shown here is derived from an EMBL/GenBank/DDBJ whole genome shotgun (WGS) entry which is preliminary data.</text>
</comment>
<gene>
    <name evidence="5" type="ORF">PMAYCL1PPCAC_08040</name>
</gene>